<dbReference type="SMART" id="SM00062">
    <property type="entry name" value="PBPb"/>
    <property type="match status" value="1"/>
</dbReference>
<dbReference type="SUPFAM" id="SSF53850">
    <property type="entry name" value="Periplasmic binding protein-like II"/>
    <property type="match status" value="1"/>
</dbReference>
<evidence type="ECO:0000256" key="3">
    <source>
        <dbReference type="SAM" id="SignalP"/>
    </source>
</evidence>
<reference evidence="6" key="1">
    <citation type="journal article" date="2019" name="Int. J. Syst. Evol. Microbiol.">
        <title>The Global Catalogue of Microorganisms (GCM) 10K type strain sequencing project: providing services to taxonomists for standard genome sequencing and annotation.</title>
        <authorList>
            <consortium name="The Broad Institute Genomics Platform"/>
            <consortium name="The Broad Institute Genome Sequencing Center for Infectious Disease"/>
            <person name="Wu L."/>
            <person name="Ma J."/>
        </authorList>
    </citation>
    <scope>NUCLEOTIDE SEQUENCE [LARGE SCALE GENOMIC DNA]</scope>
    <source>
        <strain evidence="6">NBRC 102030</strain>
    </source>
</reference>
<name>A0ABQ6J2S9_9GAMM</name>
<comment type="caution">
    <text evidence="5">The sequence shown here is derived from an EMBL/GenBank/DDBJ whole genome shotgun (WGS) entry which is preliminary data.</text>
</comment>
<feature type="domain" description="Solute-binding protein family 3/N-terminal" evidence="4">
    <location>
        <begin position="27"/>
        <end position="249"/>
    </location>
</feature>
<evidence type="ECO:0000259" key="4">
    <source>
        <dbReference type="SMART" id="SM00062"/>
    </source>
</evidence>
<dbReference type="Proteomes" id="UP001157046">
    <property type="component" value="Unassembled WGS sequence"/>
</dbReference>
<feature type="chain" id="PRO_5046614343" evidence="3">
    <location>
        <begin position="25"/>
        <end position="283"/>
    </location>
</feature>
<gene>
    <name evidence="5" type="ORF">GCM10025855_06890</name>
</gene>
<keyword evidence="2 3" id="KW-0732">Signal</keyword>
<accession>A0ABQ6J2S9</accession>
<dbReference type="PANTHER" id="PTHR35936">
    <property type="entry name" value="MEMBRANE-BOUND LYTIC MUREIN TRANSGLYCOSYLASE F"/>
    <property type="match status" value="1"/>
</dbReference>
<sequence length="283" mass="31595">MGKKLSTLSSLCLLMFGFYHPAFAGREIHLAATHYPPFYAEGLPEQGGVSQVVKEAFERQGYRANIKFYPFARGTLLVKNGKADGMIGMWYRKDREQWVDFSAPIQPVQIVFYKRKDSALSFSKLAELKPYTIGIGRGYANPPEIFAAGLMTEEANSDEMNFKRLLLKRIDLVLVAHNIARYLIEEGPAEYANAFEQVGQPVANEVFHLGISLAVADHSQLVAEFNKGLESMRKDGRLAEILSQYSQLDTVQPPIEKSLSSPSLKFLPRTAHNAIHNQLSKGG</sequence>
<evidence type="ECO:0000313" key="5">
    <source>
        <dbReference type="EMBL" id="GMA81156.1"/>
    </source>
</evidence>
<dbReference type="Pfam" id="PF00497">
    <property type="entry name" value="SBP_bac_3"/>
    <property type="match status" value="1"/>
</dbReference>
<organism evidence="5 6">
    <name type="scientific">Shewanella glacialipiscicola</name>
    <dbReference type="NCBI Taxonomy" id="614069"/>
    <lineage>
        <taxon>Bacteria</taxon>
        <taxon>Pseudomonadati</taxon>
        <taxon>Pseudomonadota</taxon>
        <taxon>Gammaproteobacteria</taxon>
        <taxon>Alteromonadales</taxon>
        <taxon>Shewanellaceae</taxon>
        <taxon>Shewanella</taxon>
    </lineage>
</organism>
<evidence type="ECO:0000256" key="2">
    <source>
        <dbReference type="ARBA" id="ARBA00022729"/>
    </source>
</evidence>
<proteinExistence type="inferred from homology"/>
<dbReference type="RefSeq" id="WP_284306243.1">
    <property type="nucleotide sequence ID" value="NZ_BSUY01000001.1"/>
</dbReference>
<keyword evidence="6" id="KW-1185">Reference proteome</keyword>
<dbReference type="EMBL" id="BSUY01000001">
    <property type="protein sequence ID" value="GMA81156.1"/>
    <property type="molecule type" value="Genomic_DNA"/>
</dbReference>
<dbReference type="Gene3D" id="3.40.190.10">
    <property type="entry name" value="Periplasmic binding protein-like II"/>
    <property type="match status" value="2"/>
</dbReference>
<protein>
    <submittedName>
        <fullName evidence="5">ABC transporter substrate-binding protein</fullName>
    </submittedName>
</protein>
<feature type="signal peptide" evidence="3">
    <location>
        <begin position="1"/>
        <end position="24"/>
    </location>
</feature>
<dbReference type="PANTHER" id="PTHR35936:SF25">
    <property type="entry name" value="ABC TRANSPORTER SUBSTRATE-BINDING PROTEIN"/>
    <property type="match status" value="1"/>
</dbReference>
<dbReference type="InterPro" id="IPR001638">
    <property type="entry name" value="Solute-binding_3/MltF_N"/>
</dbReference>
<evidence type="ECO:0000256" key="1">
    <source>
        <dbReference type="ARBA" id="ARBA00010333"/>
    </source>
</evidence>
<comment type="similarity">
    <text evidence="1">Belongs to the bacterial solute-binding protein 3 family.</text>
</comment>
<evidence type="ECO:0000313" key="6">
    <source>
        <dbReference type="Proteomes" id="UP001157046"/>
    </source>
</evidence>